<protein>
    <submittedName>
        <fullName evidence="5">CBS domain-containing membrane protein</fullName>
    </submittedName>
</protein>
<evidence type="ECO:0000256" key="1">
    <source>
        <dbReference type="PROSITE-ProRule" id="PRU00703"/>
    </source>
</evidence>
<keyword evidence="1" id="KW-0129">CBS domain</keyword>
<keyword evidence="3" id="KW-0472">Membrane</keyword>
<evidence type="ECO:0000313" key="5">
    <source>
        <dbReference type="EMBL" id="SEJ61778.1"/>
    </source>
</evidence>
<dbReference type="AlphaFoldDB" id="A0AAQ1GFC2"/>
<name>A0AAQ1GFC2_9BURK</name>
<feature type="transmembrane region" description="Helical" evidence="3">
    <location>
        <begin position="82"/>
        <end position="102"/>
    </location>
</feature>
<dbReference type="CDD" id="cd04600">
    <property type="entry name" value="CBS_pair_HPP_assoc"/>
    <property type="match status" value="1"/>
</dbReference>
<evidence type="ECO:0000313" key="6">
    <source>
        <dbReference type="Proteomes" id="UP000183529"/>
    </source>
</evidence>
<organism evidence="5 6">
    <name type="scientific">Paraburkholderia tropica</name>
    <dbReference type="NCBI Taxonomy" id="92647"/>
    <lineage>
        <taxon>Bacteria</taxon>
        <taxon>Pseudomonadati</taxon>
        <taxon>Pseudomonadota</taxon>
        <taxon>Betaproteobacteria</taxon>
        <taxon>Burkholderiales</taxon>
        <taxon>Burkholderiaceae</taxon>
        <taxon>Paraburkholderia</taxon>
    </lineage>
</organism>
<comment type="caution">
    <text evidence="5">The sequence shown here is derived from an EMBL/GenBank/DDBJ whole genome shotgun (WGS) entry which is preliminary data.</text>
</comment>
<gene>
    <name evidence="5" type="ORF">SAMN05216550_106290</name>
</gene>
<keyword evidence="3" id="KW-0812">Transmembrane</keyword>
<dbReference type="PANTHER" id="PTHR33741:SF5">
    <property type="entry name" value="TRANSMEMBRANE PROTEIN DDB_G0269096-RELATED"/>
    <property type="match status" value="1"/>
</dbReference>
<dbReference type="Pfam" id="PF00571">
    <property type="entry name" value="CBS"/>
    <property type="match status" value="2"/>
</dbReference>
<dbReference type="SUPFAM" id="SSF54631">
    <property type="entry name" value="CBS-domain pair"/>
    <property type="match status" value="1"/>
</dbReference>
<dbReference type="InterPro" id="IPR046342">
    <property type="entry name" value="CBS_dom_sf"/>
</dbReference>
<sequence length="404" mass="42383">MTTVFRYRLLRWLARFAPNPNTLRWRERLRSGVGALIGIGFTGALSHHLLGNASSIPYLIAPMGASAVLLFGVPASPLAQPWSIIGGNLVSATVGVTAALLIPDPVMAAAVAVGVAICAMFTLRCVHPPSGAVALTAVLGGPAVRALGYEFVFEPVALQSVMLLAAALVYHAATGHRYPHAAPAAKPAQPAAGDAGDAGTAPPVSAAGGVAGKISRADLEAVLRERNELLDIDTDDLEALLRETEIRAYARSFGELTCADVMSRNVVSITPSTTVEAARTLLKQHDVKALPVIDAQQHVKGIVTRADLADDGAELHPLRVLLYAILPTLRPHANSLEVAMLMSTHVRTVAATTPIVELLGLFAGRGHHHVPVVDAQRRLVGIVTQADLISGLHRQASPLQPESA</sequence>
<evidence type="ECO:0000256" key="3">
    <source>
        <dbReference type="SAM" id="Phobius"/>
    </source>
</evidence>
<keyword evidence="3" id="KW-1133">Transmembrane helix</keyword>
<feature type="domain" description="CBS" evidence="4">
    <location>
        <begin position="262"/>
        <end position="318"/>
    </location>
</feature>
<feature type="domain" description="CBS" evidence="4">
    <location>
        <begin position="342"/>
        <end position="399"/>
    </location>
</feature>
<dbReference type="InterPro" id="IPR058581">
    <property type="entry name" value="TM_HPP"/>
</dbReference>
<dbReference type="Pfam" id="PF04982">
    <property type="entry name" value="TM_HPP"/>
    <property type="match status" value="1"/>
</dbReference>
<dbReference type="Gene3D" id="3.10.580.10">
    <property type="entry name" value="CBS-domain"/>
    <property type="match status" value="1"/>
</dbReference>
<feature type="transmembrane region" description="Helical" evidence="3">
    <location>
        <begin position="56"/>
        <end position="75"/>
    </location>
</feature>
<feature type="region of interest" description="Disordered" evidence="2">
    <location>
        <begin position="181"/>
        <end position="200"/>
    </location>
</feature>
<evidence type="ECO:0000256" key="2">
    <source>
        <dbReference type="SAM" id="MobiDB-lite"/>
    </source>
</evidence>
<dbReference type="InterPro" id="IPR007065">
    <property type="entry name" value="HPP"/>
</dbReference>
<evidence type="ECO:0000259" key="4">
    <source>
        <dbReference type="PROSITE" id="PS51371"/>
    </source>
</evidence>
<dbReference type="PROSITE" id="PS51371">
    <property type="entry name" value="CBS"/>
    <property type="match status" value="2"/>
</dbReference>
<accession>A0AAQ1GFC2</accession>
<dbReference type="RefSeq" id="WP_080180244.1">
    <property type="nucleotide sequence ID" value="NZ_CADFGN010000006.1"/>
</dbReference>
<dbReference type="InterPro" id="IPR000644">
    <property type="entry name" value="CBS_dom"/>
</dbReference>
<dbReference type="PANTHER" id="PTHR33741">
    <property type="entry name" value="TRANSMEMBRANE PROTEIN DDB_G0269096-RELATED"/>
    <property type="match status" value="1"/>
</dbReference>
<feature type="transmembrane region" description="Helical" evidence="3">
    <location>
        <begin position="108"/>
        <end position="126"/>
    </location>
</feature>
<dbReference type="EMBL" id="FNZM01000006">
    <property type="protein sequence ID" value="SEJ61778.1"/>
    <property type="molecule type" value="Genomic_DNA"/>
</dbReference>
<feature type="transmembrane region" description="Helical" evidence="3">
    <location>
        <begin position="33"/>
        <end position="50"/>
    </location>
</feature>
<reference evidence="5 6" key="1">
    <citation type="submission" date="2016-10" db="EMBL/GenBank/DDBJ databases">
        <authorList>
            <person name="Varghese N."/>
            <person name="Submissions S."/>
        </authorList>
    </citation>
    <scope>NUCLEOTIDE SEQUENCE [LARGE SCALE GENOMIC DNA]</scope>
    <source>
        <strain evidence="5 6">LMG 22274</strain>
    </source>
</reference>
<dbReference type="SMART" id="SM00116">
    <property type="entry name" value="CBS"/>
    <property type="match status" value="2"/>
</dbReference>
<dbReference type="Proteomes" id="UP000183529">
    <property type="component" value="Unassembled WGS sequence"/>
</dbReference>
<proteinExistence type="predicted"/>